<gene>
    <name evidence="2" type="ORF">CF394_08395</name>
</gene>
<dbReference type="PANTHER" id="PTHR30595:SF6">
    <property type="entry name" value="SCHLAFEN ALBA-2 DOMAIN-CONTAINING PROTEIN"/>
    <property type="match status" value="1"/>
</dbReference>
<dbReference type="RefSeq" id="WP_094942933.1">
    <property type="nucleotide sequence ID" value="NZ_NOKQ01000216.1"/>
</dbReference>
<name>A0A264W342_9BACL</name>
<dbReference type="Pfam" id="PF04326">
    <property type="entry name" value="SLFN_AlbA_2"/>
    <property type="match status" value="1"/>
</dbReference>
<protein>
    <recommendedName>
        <fullName evidence="1">Schlafen AlbA-2 domain-containing protein</fullName>
    </recommendedName>
</protein>
<dbReference type="Proteomes" id="UP000217065">
    <property type="component" value="Unassembled WGS sequence"/>
</dbReference>
<evidence type="ECO:0000313" key="3">
    <source>
        <dbReference type="Proteomes" id="UP000217065"/>
    </source>
</evidence>
<dbReference type="Gene3D" id="3.30.950.30">
    <property type="entry name" value="Schlafen, AAA domain"/>
    <property type="match status" value="1"/>
</dbReference>
<evidence type="ECO:0000313" key="2">
    <source>
        <dbReference type="EMBL" id="OZS77990.1"/>
    </source>
</evidence>
<reference evidence="2 3" key="1">
    <citation type="submission" date="2017-07" db="EMBL/GenBank/DDBJ databases">
        <title>Tetzosporium hominis gen.nov. sp.nov.</title>
        <authorList>
            <person name="Tetz G."/>
            <person name="Tetz V."/>
        </authorList>
    </citation>
    <scope>NUCLEOTIDE SEQUENCE [LARGE SCALE GENOMIC DNA]</scope>
    <source>
        <strain evidence="2 3">VT-49</strain>
    </source>
</reference>
<feature type="domain" description="Schlafen AlbA-2" evidence="1">
    <location>
        <begin position="14"/>
        <end position="139"/>
    </location>
</feature>
<sequence length="296" mass="34404">MDINLLKNLLTQSETEYLDFKKGLYVKANYEDLIKDVLAMANAKVNGSRYILFGVKEKVGQEKELFDIKEPVDAATYQELIFENIEPQLTCHLNYLIYNNRLLAVLEIVEPKAQPYLLKKKYGNLHKGLCYIRRGSKNDFAMRADFDYFYKQGSFEIHILDRFLSATDAESGCATLECSFRNCTDFPITIYKGYLEVWDSKRMRTQHRLFGHSRYIPGADFRLPISPKEEVTDYFAFGFESSDCLRLEMDEYGHSDLDLNFKLYLIDTLGNEYLGTANGSMVFARGDFLWKVKIKK</sequence>
<dbReference type="OrthoDB" id="800010at2"/>
<comment type="caution">
    <text evidence="2">The sequence shown here is derived from an EMBL/GenBank/DDBJ whole genome shotgun (WGS) entry which is preliminary data.</text>
</comment>
<organism evidence="2 3">
    <name type="scientific">Tetzosporium hominis</name>
    <dbReference type="NCBI Taxonomy" id="2020506"/>
    <lineage>
        <taxon>Bacteria</taxon>
        <taxon>Bacillati</taxon>
        <taxon>Bacillota</taxon>
        <taxon>Bacilli</taxon>
        <taxon>Bacillales</taxon>
        <taxon>Caryophanaceae</taxon>
        <taxon>Tetzosporium</taxon>
    </lineage>
</organism>
<keyword evidence="3" id="KW-1185">Reference proteome</keyword>
<dbReference type="InterPro" id="IPR007421">
    <property type="entry name" value="Schlafen_AlbA_2_dom"/>
</dbReference>
<dbReference type="InterPro" id="IPR038461">
    <property type="entry name" value="Schlafen_AlbA_2_dom_sf"/>
</dbReference>
<proteinExistence type="predicted"/>
<evidence type="ECO:0000259" key="1">
    <source>
        <dbReference type="Pfam" id="PF04326"/>
    </source>
</evidence>
<dbReference type="AlphaFoldDB" id="A0A264W342"/>
<dbReference type="EMBL" id="NOKQ01000216">
    <property type="protein sequence ID" value="OZS77990.1"/>
    <property type="molecule type" value="Genomic_DNA"/>
</dbReference>
<dbReference type="PANTHER" id="PTHR30595">
    <property type="entry name" value="GLPR-RELATED TRANSCRIPTIONAL REPRESSOR"/>
    <property type="match status" value="1"/>
</dbReference>
<accession>A0A264W342</accession>